<dbReference type="Gene3D" id="3.30.40.10">
    <property type="entry name" value="Zinc/RING finger domain, C3HC4 (zinc finger)"/>
    <property type="match status" value="1"/>
</dbReference>
<dbReference type="PANTHER" id="PTHR22635:SF0">
    <property type="entry name" value="RING FINGER PROTEIN 207"/>
    <property type="match status" value="1"/>
</dbReference>
<dbReference type="InterPro" id="IPR001841">
    <property type="entry name" value="Znf_RING"/>
</dbReference>
<feature type="domain" description="B box-type" evidence="9">
    <location>
        <begin position="105"/>
        <end position="153"/>
    </location>
</feature>
<dbReference type="Gene3D" id="3.30.160.60">
    <property type="entry name" value="Classic Zinc Finger"/>
    <property type="match status" value="1"/>
</dbReference>
<dbReference type="InterPro" id="IPR000315">
    <property type="entry name" value="Znf_B-box"/>
</dbReference>
<proteinExistence type="predicted"/>
<dbReference type="InterPro" id="IPR039320">
    <property type="entry name" value="RNF207"/>
</dbReference>
<feature type="region of interest" description="Disordered" evidence="7">
    <location>
        <begin position="1"/>
        <end position="28"/>
    </location>
</feature>
<evidence type="ECO:0000256" key="3">
    <source>
        <dbReference type="ARBA" id="ARBA00022771"/>
    </source>
</evidence>
<dbReference type="Pfam" id="PF00643">
    <property type="entry name" value="zf-B_box"/>
    <property type="match status" value="1"/>
</dbReference>
<gene>
    <name evidence="10" type="ORF">CLODIP_2_CD14377</name>
</gene>
<dbReference type="GO" id="GO:0044325">
    <property type="term" value="F:transmembrane transporter binding"/>
    <property type="evidence" value="ECO:0007669"/>
    <property type="project" value="TreeGrafter"/>
</dbReference>
<dbReference type="SMART" id="SM00336">
    <property type="entry name" value="BBOX"/>
    <property type="match status" value="1"/>
</dbReference>
<dbReference type="GO" id="GO:0030544">
    <property type="term" value="F:Hsp70 protein binding"/>
    <property type="evidence" value="ECO:0007669"/>
    <property type="project" value="InterPro"/>
</dbReference>
<feature type="coiled-coil region" evidence="6">
    <location>
        <begin position="414"/>
        <end position="479"/>
    </location>
</feature>
<name>A0A8S1C377_9INSE</name>
<evidence type="ECO:0000256" key="7">
    <source>
        <dbReference type="SAM" id="MobiDB-lite"/>
    </source>
</evidence>
<dbReference type="EMBL" id="CADEPI010000009">
    <property type="protein sequence ID" value="CAB3362445.1"/>
    <property type="molecule type" value="Genomic_DNA"/>
</dbReference>
<evidence type="ECO:0000256" key="1">
    <source>
        <dbReference type="ARBA" id="ARBA00021526"/>
    </source>
</evidence>
<protein>
    <recommendedName>
        <fullName evidence="1">RING finger protein 207</fullName>
    </recommendedName>
</protein>
<dbReference type="AlphaFoldDB" id="A0A8S1C377"/>
<feature type="domain" description="RING-type" evidence="8">
    <location>
        <begin position="39"/>
        <end position="77"/>
    </location>
</feature>
<feature type="region of interest" description="Disordered" evidence="7">
    <location>
        <begin position="639"/>
        <end position="667"/>
    </location>
</feature>
<dbReference type="PROSITE" id="PS00518">
    <property type="entry name" value="ZF_RING_1"/>
    <property type="match status" value="1"/>
</dbReference>
<organism evidence="10 11">
    <name type="scientific">Cloeon dipterum</name>
    <dbReference type="NCBI Taxonomy" id="197152"/>
    <lineage>
        <taxon>Eukaryota</taxon>
        <taxon>Metazoa</taxon>
        <taxon>Ecdysozoa</taxon>
        <taxon>Arthropoda</taxon>
        <taxon>Hexapoda</taxon>
        <taxon>Insecta</taxon>
        <taxon>Pterygota</taxon>
        <taxon>Palaeoptera</taxon>
        <taxon>Ephemeroptera</taxon>
        <taxon>Pisciforma</taxon>
        <taxon>Baetidae</taxon>
        <taxon>Cloeon</taxon>
    </lineage>
</organism>
<keyword evidence="3 5" id="KW-0863">Zinc-finger</keyword>
<dbReference type="SMART" id="SM00184">
    <property type="entry name" value="RING"/>
    <property type="match status" value="1"/>
</dbReference>
<evidence type="ECO:0000256" key="2">
    <source>
        <dbReference type="ARBA" id="ARBA00022723"/>
    </source>
</evidence>
<dbReference type="Gene3D" id="1.20.58.1540">
    <property type="entry name" value="Actin interacting protein 3, C-terminal domain"/>
    <property type="match status" value="1"/>
</dbReference>
<evidence type="ECO:0000313" key="10">
    <source>
        <dbReference type="EMBL" id="CAB3362445.1"/>
    </source>
</evidence>
<dbReference type="OrthoDB" id="9049620at2759"/>
<evidence type="ECO:0000256" key="5">
    <source>
        <dbReference type="PROSITE-ProRule" id="PRU00024"/>
    </source>
</evidence>
<feature type="compositionally biased region" description="Low complexity" evidence="7">
    <location>
        <begin position="532"/>
        <end position="548"/>
    </location>
</feature>
<dbReference type="Proteomes" id="UP000494165">
    <property type="component" value="Unassembled WGS sequence"/>
</dbReference>
<reference evidence="10 11" key="1">
    <citation type="submission" date="2020-04" db="EMBL/GenBank/DDBJ databases">
        <authorList>
            <person name="Alioto T."/>
            <person name="Alioto T."/>
            <person name="Gomez Garrido J."/>
        </authorList>
    </citation>
    <scope>NUCLEOTIDE SEQUENCE [LARGE SCALE GENOMIC DNA]</scope>
</reference>
<sequence length="869" mass="97912">MSSSGGLGEEGRSTPAVPPPQQPFNMAQQGAQGRNPLLCFVCNDFYCEPCLLGCFHSFCSRCLQGRDNDNKIQCPLCGQKTALKDGAPLPPPDHLLRQLIDIYNAENPPCANCDKRNRAAMYFCHTCGQALCAGCRDNTHRAKMFSSHDVIHMSKFNKEGKKKCGSHNEPFIMFSNAQKNMLCMHCFRETPPEARLQCVDIDTAYTQGCKKLERAVMGVCELQGSVREGMVMFRVLLDELKKNMECEKNSINSFCQGMQEAIAKTHAAMAIEVQRQFENKERLFRSQLVSLASVLPILQMHLLMCTTFSTSATKYEFLGLAYPMMERLSAVTQISPAVRPNQTATIKTNFRSEFGHALDAWVGPSKAPEKLYESRTQLQGHPPSSRRQQVALRTKALEGEGPFSNHCRSFDGQLKDLAGQLMHLKEQLTTLHKEVIQQRPTQTGQQAAQGKLENIARDCTNLEETLERHQTELERLRSVFDAIWEEQLCRIHVEQDMFQQQTQEVAAMRSELRHLSLVARQLEPYIRSLNAQQTQQQQQQQQQHQQQQHHQERPPSSEHATPADVSFASLEPHLQSLLDKISLLQMEQEARLENQREACRLHPSHVSSPVDENLAMAKERRRDDLRAKVERGMLGQLIDKVRTKEERGKKSPGEERPKTKTRAKAASYSSFRDAAKFPESVASCVDVERIESHLKEKLHDVGRSVGRIIRPGSKEDTVDYPHWAPVKKQSSCESLSMSSVASRRSSSVDLVEPPRSASAGAKGRRADSLERRMKKQHSWETFPPKRGTHAGTVALAMAAAAAALAAERAERAERAYARQDPNELPDGFELKPNTLKKADSFEGHEEAVRTLVAAVQETRHTQQQRKPNK</sequence>
<dbReference type="InterPro" id="IPR013083">
    <property type="entry name" value="Znf_RING/FYVE/PHD"/>
</dbReference>
<dbReference type="InterPro" id="IPR017907">
    <property type="entry name" value="Znf_RING_CS"/>
</dbReference>
<dbReference type="PROSITE" id="PS50089">
    <property type="entry name" value="ZF_RING_2"/>
    <property type="match status" value="1"/>
</dbReference>
<dbReference type="PANTHER" id="PTHR22635">
    <property type="entry name" value="RING FINGER PROTEIN 207"/>
    <property type="match status" value="1"/>
</dbReference>
<evidence type="ECO:0000256" key="6">
    <source>
        <dbReference type="SAM" id="Coils"/>
    </source>
</evidence>
<evidence type="ECO:0000313" key="11">
    <source>
        <dbReference type="Proteomes" id="UP000494165"/>
    </source>
</evidence>
<feature type="region of interest" description="Disordered" evidence="7">
    <location>
        <begin position="530"/>
        <end position="562"/>
    </location>
</feature>
<feature type="region of interest" description="Disordered" evidence="7">
    <location>
        <begin position="732"/>
        <end position="767"/>
    </location>
</feature>
<feature type="compositionally biased region" description="Low complexity" evidence="7">
    <location>
        <begin position="734"/>
        <end position="748"/>
    </location>
</feature>
<evidence type="ECO:0000259" key="9">
    <source>
        <dbReference type="PROSITE" id="PS50119"/>
    </source>
</evidence>
<dbReference type="GO" id="GO:0008270">
    <property type="term" value="F:zinc ion binding"/>
    <property type="evidence" value="ECO:0007669"/>
    <property type="project" value="UniProtKB-KW"/>
</dbReference>
<comment type="caution">
    <text evidence="10">The sequence shown here is derived from an EMBL/GenBank/DDBJ whole genome shotgun (WGS) entry which is preliminary data.</text>
</comment>
<dbReference type="GO" id="GO:0048471">
    <property type="term" value="C:perinuclear region of cytoplasm"/>
    <property type="evidence" value="ECO:0007669"/>
    <property type="project" value="TreeGrafter"/>
</dbReference>
<dbReference type="CDD" id="cd19814">
    <property type="entry name" value="Bbox1_RNF207-like"/>
    <property type="match status" value="1"/>
</dbReference>
<accession>A0A8S1C377</accession>
<evidence type="ECO:0000259" key="8">
    <source>
        <dbReference type="PROSITE" id="PS50089"/>
    </source>
</evidence>
<evidence type="ECO:0000256" key="4">
    <source>
        <dbReference type="ARBA" id="ARBA00022833"/>
    </source>
</evidence>
<keyword evidence="2" id="KW-0479">Metal-binding</keyword>
<dbReference type="SUPFAM" id="SSF57850">
    <property type="entry name" value="RING/U-box"/>
    <property type="match status" value="1"/>
</dbReference>
<keyword evidence="11" id="KW-1185">Reference proteome</keyword>
<feature type="compositionally biased region" description="Basic and acidic residues" evidence="7">
    <location>
        <begin position="639"/>
        <end position="658"/>
    </location>
</feature>
<dbReference type="PROSITE" id="PS50119">
    <property type="entry name" value="ZF_BBOX"/>
    <property type="match status" value="1"/>
</dbReference>
<keyword evidence="6" id="KW-0175">Coiled coil</keyword>
<keyword evidence="4" id="KW-0862">Zinc</keyword>